<dbReference type="InterPro" id="IPR028784">
    <property type="entry name" value="BBS1"/>
</dbReference>
<protein>
    <recommendedName>
        <fullName evidence="5">Bardet-Biedl syndrome 1</fullName>
    </recommendedName>
</protein>
<dbReference type="Pfam" id="PF23304">
    <property type="entry name" value="GAE_BBS1"/>
    <property type="match status" value="1"/>
</dbReference>
<dbReference type="PANTHER" id="PTHR20870">
    <property type="entry name" value="BARDET-BIEDL SYNDROME 1 PROTEIN"/>
    <property type="match status" value="1"/>
</dbReference>
<sequence>MENFVNLHKVQLIKRQTVITCMSTLKKNMADEDAVSCLVIGTESADVLILDPEAFTILAKGKKLWTVYLPAPLVTMSLLDQKSHGFQTVMVGLANQVVHMYRDKNLVDVIRTQILKRTAVFEEKDTLLGPPVAQSIRLSVPKKTRLYVDQTLRERENAVGSTPHTLPQVQGISPTFKLTLHIQNTSAGRPSINLLVSFLYDQSLYAMKRAFFKAPMLVPGLNYPIETFVECLSDKGISDVIKVFVLREGQSMPLLTAHINMPVSEGLAAA</sequence>
<gene>
    <name evidence="3" type="ORF">KIL84_003286</name>
</gene>
<dbReference type="PANTHER" id="PTHR20870:SF0">
    <property type="entry name" value="BARDET-BIEDL SYNDROME 1 PROTEIN"/>
    <property type="match status" value="1"/>
</dbReference>
<evidence type="ECO:0000313" key="3">
    <source>
        <dbReference type="EMBL" id="KAH1167803.1"/>
    </source>
</evidence>
<dbReference type="GO" id="GO:1905515">
    <property type="term" value="P:non-motile cilium assembly"/>
    <property type="evidence" value="ECO:0007669"/>
    <property type="project" value="InterPro"/>
</dbReference>
<keyword evidence="4" id="KW-1185">Reference proteome</keyword>
<evidence type="ECO:0008006" key="5">
    <source>
        <dbReference type="Google" id="ProtNLM"/>
    </source>
</evidence>
<dbReference type="AlphaFoldDB" id="A0A9D4AR15"/>
<dbReference type="InterPro" id="IPR056419">
    <property type="entry name" value="GAE_BBS1"/>
</dbReference>
<dbReference type="GO" id="GO:0005113">
    <property type="term" value="F:patched binding"/>
    <property type="evidence" value="ECO:0007669"/>
    <property type="project" value="TreeGrafter"/>
</dbReference>
<name>A0A9D4AR15_9SAUR</name>
<dbReference type="GO" id="GO:0005119">
    <property type="term" value="F:smoothened binding"/>
    <property type="evidence" value="ECO:0007669"/>
    <property type="project" value="TreeGrafter"/>
</dbReference>
<dbReference type="GO" id="GO:0005930">
    <property type="term" value="C:axoneme"/>
    <property type="evidence" value="ECO:0007669"/>
    <property type="project" value="TreeGrafter"/>
</dbReference>
<comment type="caution">
    <text evidence="3">The sequence shown here is derived from an EMBL/GenBank/DDBJ whole genome shotgun (WGS) entry which is preliminary data.</text>
</comment>
<dbReference type="GO" id="GO:0034464">
    <property type="term" value="C:BBSome"/>
    <property type="evidence" value="ECO:0007669"/>
    <property type="project" value="InterPro"/>
</dbReference>
<evidence type="ECO:0000313" key="4">
    <source>
        <dbReference type="Proteomes" id="UP000827986"/>
    </source>
</evidence>
<reference evidence="3" key="1">
    <citation type="submission" date="2021-09" db="EMBL/GenBank/DDBJ databases">
        <title>The genome of Mauremys mutica provides insights into the evolution of semi-aquatic lifestyle.</title>
        <authorList>
            <person name="Gong S."/>
            <person name="Gao Y."/>
        </authorList>
    </citation>
    <scope>NUCLEOTIDE SEQUENCE</scope>
    <source>
        <strain evidence="3">MM-2020</strain>
        <tissue evidence="3">Muscle</tissue>
    </source>
</reference>
<feature type="domain" description="Bardet-Biedl syndrome 1 protein GAE" evidence="2">
    <location>
        <begin position="168"/>
        <end position="265"/>
    </location>
</feature>
<evidence type="ECO:0000259" key="2">
    <source>
        <dbReference type="Pfam" id="PF23304"/>
    </source>
</evidence>
<dbReference type="GO" id="GO:0005813">
    <property type="term" value="C:centrosome"/>
    <property type="evidence" value="ECO:0007669"/>
    <property type="project" value="TreeGrafter"/>
</dbReference>
<proteinExistence type="predicted"/>
<dbReference type="Proteomes" id="UP000827986">
    <property type="component" value="Unassembled WGS sequence"/>
</dbReference>
<feature type="domain" description="Bardet-Biedl syndrome 1 N-terminal" evidence="1">
    <location>
        <begin position="2"/>
        <end position="64"/>
    </location>
</feature>
<evidence type="ECO:0000259" key="1">
    <source>
        <dbReference type="Pfam" id="PF14779"/>
    </source>
</evidence>
<accession>A0A9D4AR15</accession>
<dbReference type="EMBL" id="JAHDVG010000486">
    <property type="protein sequence ID" value="KAH1167803.1"/>
    <property type="molecule type" value="Genomic_DNA"/>
</dbReference>
<dbReference type="InterPro" id="IPR032728">
    <property type="entry name" value="BBS1_N"/>
</dbReference>
<organism evidence="3 4">
    <name type="scientific">Mauremys mutica</name>
    <name type="common">yellowpond turtle</name>
    <dbReference type="NCBI Taxonomy" id="74926"/>
    <lineage>
        <taxon>Eukaryota</taxon>
        <taxon>Metazoa</taxon>
        <taxon>Chordata</taxon>
        <taxon>Craniata</taxon>
        <taxon>Vertebrata</taxon>
        <taxon>Euteleostomi</taxon>
        <taxon>Archelosauria</taxon>
        <taxon>Testudinata</taxon>
        <taxon>Testudines</taxon>
        <taxon>Cryptodira</taxon>
        <taxon>Durocryptodira</taxon>
        <taxon>Testudinoidea</taxon>
        <taxon>Geoemydidae</taxon>
        <taxon>Geoemydinae</taxon>
        <taxon>Mauremys</taxon>
    </lineage>
</organism>
<dbReference type="Pfam" id="PF14779">
    <property type="entry name" value="BBS1"/>
    <property type="match status" value="1"/>
</dbReference>
<dbReference type="GO" id="GO:0061512">
    <property type="term" value="P:protein localization to cilium"/>
    <property type="evidence" value="ECO:0007669"/>
    <property type="project" value="TreeGrafter"/>
</dbReference>